<gene>
    <name evidence="3" type="ORF">RclHR1_01360026</name>
</gene>
<dbReference type="GO" id="GO:0000289">
    <property type="term" value="P:nuclear-transcribed mRNA poly(A) tail shortening"/>
    <property type="evidence" value="ECO:0007669"/>
    <property type="project" value="TreeGrafter"/>
</dbReference>
<dbReference type="GO" id="GO:0005634">
    <property type="term" value="C:nucleus"/>
    <property type="evidence" value="ECO:0007669"/>
    <property type="project" value="TreeGrafter"/>
</dbReference>
<dbReference type="Gene3D" id="3.30.1370.50">
    <property type="entry name" value="R3H-like domain"/>
    <property type="match status" value="1"/>
</dbReference>
<organism evidence="3 4">
    <name type="scientific">Rhizophagus clarus</name>
    <dbReference type="NCBI Taxonomy" id="94130"/>
    <lineage>
        <taxon>Eukaryota</taxon>
        <taxon>Fungi</taxon>
        <taxon>Fungi incertae sedis</taxon>
        <taxon>Mucoromycota</taxon>
        <taxon>Glomeromycotina</taxon>
        <taxon>Glomeromycetes</taxon>
        <taxon>Glomerales</taxon>
        <taxon>Glomeraceae</taxon>
        <taxon>Rhizophagus</taxon>
    </lineage>
</organism>
<name>A0A2Z6QCC5_9GLOM</name>
<dbReference type="AlphaFoldDB" id="A0A2Z6QCC5"/>
<dbReference type="InterPro" id="IPR036397">
    <property type="entry name" value="RNaseH_sf"/>
</dbReference>
<dbReference type="EMBL" id="BEXD01000402">
    <property type="protein sequence ID" value="GBB87155.1"/>
    <property type="molecule type" value="Genomic_DNA"/>
</dbReference>
<dbReference type="GO" id="GO:1990432">
    <property type="term" value="P:siRNA 3'-end processing"/>
    <property type="evidence" value="ECO:0007669"/>
    <property type="project" value="TreeGrafter"/>
</dbReference>
<dbReference type="SUPFAM" id="SSF54928">
    <property type="entry name" value="RNA-binding domain, RBD"/>
    <property type="match status" value="1"/>
</dbReference>
<dbReference type="InterPro" id="IPR006941">
    <property type="entry name" value="RNase_CAF1"/>
</dbReference>
<sequence>MEVIKNNFHELFPIVQEAIEGADFIAIDTELTGLNESIERIKTFDDPQSRYTKVRNAATKFLIIQFGICTYTYSEAENTFVARPFNFYIFPANSDRKDYHDICFMCSGSSLHFLSNCGFDFNKLIAQGIPFLNKTDEIKLTQRRADIAQRQLDNPPDDETKEFLEKTMSTIDKWLCDTNDEHLTVETPSLKQKRLIFQEYRQRFSGLASAESRPKSIFFSRMTEEQKEKKLKDDAADALSASLNFRSIIELIVASKKPIIGHNCFLDMCQLVHQFWEELPEKLKMWKKLVHELFELVIDTKHLAATHRRLQELMPKNGVQAILDIVQTPPFEEKSPKIVLDPQFTRYTLNDKSHNHEAGYDAYITGYNFIRLAVFLLHEKEQVVDIYSNVFNVLSEKTDDSLGQEYEYMDEENTNLVTKLFKTERLTRFYNKLHLLRSDFKYICLDGDDGYPPPKQNGFLLSNIPTSCSQAILHTIFGEFGNIFIQWIDDTHCWLIVRDDKKAKKVSEGLLRSTKLFSDYMENGKKYQIALEKNITKEIGNIEILSWNNWISAIVKADLEIEEEQEQENDDDMVNGINDEPSNITIEGIEFEFGNKYETPKDYDDSWPNPDDNSDKSDENAEDTQGNWGFSPLNDSDISTSSTKRTLSPHIAVNDNSDDTSTSSTSKKTKFGVYRTIEYFRSFLTND</sequence>
<comment type="caution">
    <text evidence="3">The sequence shown here is derived from an EMBL/GenBank/DDBJ whole genome shotgun (WGS) entry which is preliminary data.</text>
</comment>
<dbReference type="STRING" id="94130.A0A2Z6QCC5"/>
<dbReference type="InterPro" id="IPR036867">
    <property type="entry name" value="R3H_dom_sf"/>
</dbReference>
<dbReference type="InterPro" id="IPR012677">
    <property type="entry name" value="Nucleotide-bd_a/b_plait_sf"/>
</dbReference>
<dbReference type="GO" id="GO:0003723">
    <property type="term" value="F:RNA binding"/>
    <property type="evidence" value="ECO:0007669"/>
    <property type="project" value="TreeGrafter"/>
</dbReference>
<dbReference type="Gene3D" id="3.30.420.10">
    <property type="entry name" value="Ribonuclease H-like superfamily/Ribonuclease H"/>
    <property type="match status" value="1"/>
</dbReference>
<dbReference type="InterPro" id="IPR051181">
    <property type="entry name" value="CAF1_poly(A)_ribonucleases"/>
</dbReference>
<dbReference type="InterPro" id="IPR012337">
    <property type="entry name" value="RNaseH-like_sf"/>
</dbReference>
<dbReference type="GO" id="GO:0000175">
    <property type="term" value="F:3'-5'-RNA exonuclease activity"/>
    <property type="evidence" value="ECO:0007669"/>
    <property type="project" value="TreeGrafter"/>
</dbReference>
<protein>
    <submittedName>
        <fullName evidence="3">Uncharacterized protein</fullName>
    </submittedName>
</protein>
<proteinExistence type="inferred from homology"/>
<evidence type="ECO:0000313" key="3">
    <source>
        <dbReference type="EMBL" id="GBB87155.1"/>
    </source>
</evidence>
<dbReference type="Pfam" id="PF04857">
    <property type="entry name" value="CAF1"/>
    <property type="match status" value="1"/>
</dbReference>
<dbReference type="PANTHER" id="PTHR15092:SF22">
    <property type="entry name" value="POLY(A)-SPECIFIC RIBONUCLEASE PNLDC1"/>
    <property type="match status" value="1"/>
</dbReference>
<evidence type="ECO:0000313" key="4">
    <source>
        <dbReference type="Proteomes" id="UP000247702"/>
    </source>
</evidence>
<accession>A0A2Z6QCC5</accession>
<feature type="region of interest" description="Disordered" evidence="2">
    <location>
        <begin position="599"/>
        <end position="667"/>
    </location>
</feature>
<dbReference type="InterPro" id="IPR035979">
    <property type="entry name" value="RBD_domain_sf"/>
</dbReference>
<feature type="compositionally biased region" description="Polar residues" evidence="2">
    <location>
        <begin position="623"/>
        <end position="646"/>
    </location>
</feature>
<keyword evidence="4" id="KW-1185">Reference proteome</keyword>
<dbReference type="SUPFAM" id="SSF53098">
    <property type="entry name" value="Ribonuclease H-like"/>
    <property type="match status" value="1"/>
</dbReference>
<dbReference type="PANTHER" id="PTHR15092">
    <property type="entry name" value="POLY A -SPECIFIC RIBONUCLEASE/TARGET OF EGR1, MEMBER 1"/>
    <property type="match status" value="1"/>
</dbReference>
<reference evidence="3 4" key="1">
    <citation type="submission" date="2017-11" db="EMBL/GenBank/DDBJ databases">
        <title>The genome of Rhizophagus clarus HR1 reveals common genetic basis of auxotrophy among arbuscular mycorrhizal fungi.</title>
        <authorList>
            <person name="Kobayashi Y."/>
        </authorList>
    </citation>
    <scope>NUCLEOTIDE SEQUENCE [LARGE SCALE GENOMIC DNA]</scope>
    <source>
        <strain evidence="3 4">HR1</strain>
    </source>
</reference>
<dbReference type="Proteomes" id="UP000247702">
    <property type="component" value="Unassembled WGS sequence"/>
</dbReference>
<comment type="similarity">
    <text evidence="1">Belongs to the CAF1 family.</text>
</comment>
<dbReference type="GO" id="GO:1990431">
    <property type="term" value="P:priRNA 3'-end processing"/>
    <property type="evidence" value="ECO:0007669"/>
    <property type="project" value="TreeGrafter"/>
</dbReference>
<evidence type="ECO:0000256" key="2">
    <source>
        <dbReference type="SAM" id="MobiDB-lite"/>
    </source>
</evidence>
<evidence type="ECO:0000256" key="1">
    <source>
        <dbReference type="ARBA" id="ARBA00008372"/>
    </source>
</evidence>
<dbReference type="Gene3D" id="3.30.70.330">
    <property type="match status" value="1"/>
</dbReference>